<dbReference type="EC" id="3.2.1.23" evidence="6"/>
<gene>
    <name evidence="11" type="ORF">BACSTE_00341</name>
</gene>
<dbReference type="SUPFAM" id="SSF74650">
    <property type="entry name" value="Galactose mutarotase-like"/>
    <property type="match status" value="1"/>
</dbReference>
<dbReference type="InterPro" id="IPR011013">
    <property type="entry name" value="Gal_mutarotase_sf_dom"/>
</dbReference>
<accession>B0NLL2</accession>
<dbReference type="InterPro" id="IPR023232">
    <property type="entry name" value="Glyco_hydro_2_AS"/>
</dbReference>
<keyword evidence="8" id="KW-0106">Calcium</keyword>
<evidence type="ECO:0000256" key="2">
    <source>
        <dbReference type="ARBA" id="ARBA00001913"/>
    </source>
</evidence>
<dbReference type="RefSeq" id="WP_005652766.1">
    <property type="nucleotide sequence ID" value="NZ_CP102262.1"/>
</dbReference>
<dbReference type="GeneID" id="31796164"/>
<comment type="similarity">
    <text evidence="3">Belongs to the glycosyl hydrolase 2 family.</text>
</comment>
<evidence type="ECO:0000259" key="10">
    <source>
        <dbReference type="PROSITE" id="PS50173"/>
    </source>
</evidence>
<dbReference type="EMBL" id="ABFZ02000014">
    <property type="protein sequence ID" value="EDS16666.1"/>
    <property type="molecule type" value="Genomic_DNA"/>
</dbReference>
<dbReference type="Gene3D" id="3.30.70.270">
    <property type="match status" value="1"/>
</dbReference>
<dbReference type="InterPro" id="IPR014718">
    <property type="entry name" value="GH-type_carb-bd"/>
</dbReference>
<dbReference type="PANTHER" id="PTHR46323">
    <property type="entry name" value="BETA-GALACTOSIDASE"/>
    <property type="match status" value="1"/>
</dbReference>
<dbReference type="InterPro" id="IPR013783">
    <property type="entry name" value="Ig-like_fold"/>
</dbReference>
<keyword evidence="7 11" id="KW-0378">Hydrolase</keyword>
<name>B0NLL2_BACSE</name>
<dbReference type="Gene3D" id="3.20.20.80">
    <property type="entry name" value="Glycosidases"/>
    <property type="match status" value="1"/>
</dbReference>
<evidence type="ECO:0000256" key="4">
    <source>
        <dbReference type="ARBA" id="ARBA00010945"/>
    </source>
</evidence>
<evidence type="ECO:0000256" key="1">
    <source>
        <dbReference type="ARBA" id="ARBA00001412"/>
    </source>
</evidence>
<dbReference type="eggNOG" id="COG0389">
    <property type="taxonomic scope" value="Bacteria"/>
</dbReference>
<dbReference type="CAZy" id="GH2">
    <property type="family name" value="Glycoside Hydrolase Family 2"/>
</dbReference>
<dbReference type="SUPFAM" id="SSF56672">
    <property type="entry name" value="DNA/RNA polymerases"/>
    <property type="match status" value="1"/>
</dbReference>
<dbReference type="InterPro" id="IPR008979">
    <property type="entry name" value="Galactose-bd-like_sf"/>
</dbReference>
<dbReference type="InterPro" id="IPR043128">
    <property type="entry name" value="Rev_trsase/Diguanyl_cyclase"/>
</dbReference>
<dbReference type="Pfam" id="PF00703">
    <property type="entry name" value="Glyco_hydro_2"/>
    <property type="match status" value="1"/>
</dbReference>
<dbReference type="InterPro" id="IPR006102">
    <property type="entry name" value="Ig-like_GH2"/>
</dbReference>
<dbReference type="PROSITE" id="PS50173">
    <property type="entry name" value="UMUC"/>
    <property type="match status" value="1"/>
</dbReference>
<comment type="caution">
    <text evidence="11">The sequence shown here is derived from an EMBL/GenBank/DDBJ whole genome shotgun (WGS) entry which is preliminary data.</text>
</comment>
<dbReference type="Pfam" id="PF02836">
    <property type="entry name" value="Glyco_hydro_2_C"/>
    <property type="match status" value="1"/>
</dbReference>
<dbReference type="SUPFAM" id="SSF49303">
    <property type="entry name" value="beta-Galactosidase/glucuronidase domain"/>
    <property type="match status" value="2"/>
</dbReference>
<dbReference type="InterPro" id="IPR043502">
    <property type="entry name" value="DNA/RNA_pol_sf"/>
</dbReference>
<evidence type="ECO:0000256" key="6">
    <source>
        <dbReference type="ARBA" id="ARBA00012756"/>
    </source>
</evidence>
<dbReference type="InterPro" id="IPR006101">
    <property type="entry name" value="Glyco_hydro_2"/>
</dbReference>
<dbReference type="AlphaFoldDB" id="B0NLL2"/>
<dbReference type="PROSITE" id="PS00608">
    <property type="entry name" value="GLYCOSYL_HYDROL_F2_2"/>
    <property type="match status" value="1"/>
</dbReference>
<evidence type="ECO:0000256" key="5">
    <source>
        <dbReference type="ARBA" id="ARBA00011245"/>
    </source>
</evidence>
<dbReference type="GO" id="GO:0004565">
    <property type="term" value="F:beta-galactosidase activity"/>
    <property type="evidence" value="ECO:0007669"/>
    <property type="project" value="UniProtKB-EC"/>
</dbReference>
<sequence length="1025" mass="116404">MNPTQRTYIAIDLKSFFASVECVERGLDPLTTNLVVADASRTEKTICLAVTPSLKAYGVGGRARLFEVVQRVREVNRQRWYRSFSHRLSGKSCDARALEQHPDWEVDYIVAPPRMAYYIEYSRRIYEIYLKYIAPEDIHVYSIDEVFIDVTSYLLTYRMTAHELAMTMIRHVLKQTGITATAGIGTNLYLCKIAMDIVAKHRGGFYRFSYDITSLLKYGAANKLEVRVKKHSGNKSVNAAERKADWWLFGGIYRPVWLEAKPQIRIEHIAVDAKMDGEMQLYTELKGVKGKEKLTAALHPLDGTDVCSEVRMWEVGHDSVFAHIWKNVEPWTPEKPRLYNLIVTLRNEEGEALHRTSVRVGFRTVDFRPRDGVYLNGTKLVMKGINRHSFHPDGGRTTNKELSIQDALLIKEMNMNAVRSHYPPDEHFLDACDSLGLLYIDELAGWQNAYDTVTGSKLVKEMIARDVNHPCIVLWSNGNEGGWNIATDKLFYRYDPQRRHVIHPWADFDELDTHHYPAYLTGVGRFTNGYKVFMPTEFMHGLYDQGHGAGLEDFWARYTAHPLFAGGFLWAYSDEAVRRTDCNGILDSEDYNAPDGIVGPYREKEGSFYSVREIWSPIKIKPLQLTPSFNGRFLVENRYLFTNLKECSMRYRVLSYPSPLQSRAEGCTVDSGRVNLPALEPGETGYACIAAWENPEIREKFFSKGDVLELEAIGLDGKSVCTRTYPISFAKSYFEGQLASLKRTGKGCCVNEADSLITLCSDWVDISFRRNDATIYSVLRKKDNRIIPLKDGPLPVGMQMKLVSLSARMEQRGDAVLCARYRGGADSVVWRLRPDGLLKMDAVLLNRASGGGGFDDAFTDNAILNFGFTFSYPESECTGMRWLGRGPYRVWKNRIPGTNYGIWQKDFNNTVTGESADKLVYPEFKGYHANLYWATIQGKQNAFTVYAATDGVFFRVFTPDEPRGRQDGIHTMPDFPAGDLSFLLDIPAIRSFKPISQHGPQSQPGTIRIKKGDEGLKLELAFDFL</sequence>
<keyword evidence="9" id="KW-0326">Glycosidase</keyword>
<evidence type="ECO:0000313" key="11">
    <source>
        <dbReference type="EMBL" id="EDS16666.1"/>
    </source>
</evidence>
<evidence type="ECO:0000256" key="3">
    <source>
        <dbReference type="ARBA" id="ARBA00007401"/>
    </source>
</evidence>
<dbReference type="Gene3D" id="2.60.120.260">
    <property type="entry name" value="Galactose-binding domain-like"/>
    <property type="match status" value="1"/>
</dbReference>
<dbReference type="InterPro" id="IPR050347">
    <property type="entry name" value="Bact_Beta-galactosidase"/>
</dbReference>
<dbReference type="PRINTS" id="PR00132">
    <property type="entry name" value="GLHYDRLASE2"/>
</dbReference>
<comment type="catalytic activity">
    <reaction evidence="1">
        <text>Hydrolysis of terminal non-reducing beta-D-galactose residues in beta-D-galactosides.</text>
        <dbReference type="EC" id="3.2.1.23"/>
    </reaction>
</comment>
<dbReference type="GO" id="GO:0006281">
    <property type="term" value="P:DNA repair"/>
    <property type="evidence" value="ECO:0007669"/>
    <property type="project" value="InterPro"/>
</dbReference>
<evidence type="ECO:0000256" key="7">
    <source>
        <dbReference type="ARBA" id="ARBA00022801"/>
    </source>
</evidence>
<dbReference type="Pfam" id="PF00817">
    <property type="entry name" value="IMS"/>
    <property type="match status" value="1"/>
</dbReference>
<organism evidence="11 12">
    <name type="scientific">Bacteroides stercoris ATCC 43183</name>
    <dbReference type="NCBI Taxonomy" id="449673"/>
    <lineage>
        <taxon>Bacteria</taxon>
        <taxon>Pseudomonadati</taxon>
        <taxon>Bacteroidota</taxon>
        <taxon>Bacteroidia</taxon>
        <taxon>Bacteroidales</taxon>
        <taxon>Bacteroidaceae</taxon>
        <taxon>Bacteroides</taxon>
    </lineage>
</organism>
<dbReference type="GO" id="GO:0030246">
    <property type="term" value="F:carbohydrate binding"/>
    <property type="evidence" value="ECO:0007669"/>
    <property type="project" value="InterPro"/>
</dbReference>
<dbReference type="InterPro" id="IPR006103">
    <property type="entry name" value="Glyco_hydro_2_cat"/>
</dbReference>
<dbReference type="SUPFAM" id="SSF49785">
    <property type="entry name" value="Galactose-binding domain-like"/>
    <property type="match status" value="1"/>
</dbReference>
<evidence type="ECO:0000313" key="12">
    <source>
        <dbReference type="Proteomes" id="UP000004713"/>
    </source>
</evidence>
<dbReference type="InterPro" id="IPR017853">
    <property type="entry name" value="GH"/>
</dbReference>
<feature type="domain" description="UmuC" evidence="10">
    <location>
        <begin position="8"/>
        <end position="196"/>
    </location>
</feature>
<dbReference type="GO" id="GO:0005990">
    <property type="term" value="P:lactose catabolic process"/>
    <property type="evidence" value="ECO:0007669"/>
    <property type="project" value="TreeGrafter"/>
</dbReference>
<dbReference type="Gene3D" id="2.70.98.10">
    <property type="match status" value="1"/>
</dbReference>
<dbReference type="Proteomes" id="UP000004713">
    <property type="component" value="Unassembled WGS sequence"/>
</dbReference>
<evidence type="ECO:0000256" key="8">
    <source>
        <dbReference type="ARBA" id="ARBA00022837"/>
    </source>
</evidence>
<dbReference type="HOGENOM" id="CLU_007798_0_0_10"/>
<dbReference type="SUPFAM" id="SSF51445">
    <property type="entry name" value="(Trans)glycosidases"/>
    <property type="match status" value="1"/>
</dbReference>
<dbReference type="InterPro" id="IPR001126">
    <property type="entry name" value="UmuC"/>
</dbReference>
<dbReference type="PANTHER" id="PTHR46323:SF2">
    <property type="entry name" value="BETA-GALACTOSIDASE"/>
    <property type="match status" value="1"/>
</dbReference>
<comment type="cofactor">
    <cofactor evidence="2">
        <name>Ca(2+)</name>
        <dbReference type="ChEBI" id="CHEBI:29108"/>
    </cofactor>
</comment>
<dbReference type="InterPro" id="IPR036156">
    <property type="entry name" value="Beta-gal/glucu_dom_sf"/>
</dbReference>
<reference evidence="11 12" key="1">
    <citation type="submission" date="2007-11" db="EMBL/GenBank/DDBJ databases">
        <title>Draft genome sequence of Bacteroides stercoris(ATCC 43183).</title>
        <authorList>
            <person name="Sudarsanam P."/>
            <person name="Ley R."/>
            <person name="Guruge J."/>
            <person name="Turnbaugh P.J."/>
            <person name="Mahowald M."/>
            <person name="Liep D."/>
            <person name="Gordon J."/>
        </authorList>
    </citation>
    <scope>NUCLEOTIDE SEQUENCE [LARGE SCALE GENOMIC DNA]</scope>
    <source>
        <strain evidence="11 12">ATCC 43183</strain>
    </source>
</reference>
<comment type="similarity">
    <text evidence="4">Belongs to the DNA polymerase type-Y family.</text>
</comment>
<evidence type="ECO:0000256" key="9">
    <source>
        <dbReference type="ARBA" id="ARBA00023295"/>
    </source>
</evidence>
<protein>
    <recommendedName>
        <fullName evidence="6">beta-galactosidase</fullName>
        <ecNumber evidence="6">3.2.1.23</ecNumber>
    </recommendedName>
</protein>
<dbReference type="GO" id="GO:0009341">
    <property type="term" value="C:beta-galactosidase complex"/>
    <property type="evidence" value="ECO:0007669"/>
    <property type="project" value="TreeGrafter"/>
</dbReference>
<reference evidence="11 12" key="2">
    <citation type="submission" date="2007-11" db="EMBL/GenBank/DDBJ databases">
        <authorList>
            <person name="Fulton L."/>
            <person name="Clifton S."/>
            <person name="Fulton B."/>
            <person name="Xu J."/>
            <person name="Minx P."/>
            <person name="Pepin K.H."/>
            <person name="Johnson M."/>
            <person name="Thiruvilangam P."/>
            <person name="Bhonagiri V."/>
            <person name="Nash W.E."/>
            <person name="Mardis E.R."/>
            <person name="Wilson R.K."/>
        </authorList>
    </citation>
    <scope>NUCLEOTIDE SEQUENCE [LARGE SCALE GENOMIC DNA]</scope>
    <source>
        <strain evidence="11 12">ATCC 43183</strain>
    </source>
</reference>
<dbReference type="Gene3D" id="2.60.40.10">
    <property type="entry name" value="Immunoglobulins"/>
    <property type="match status" value="2"/>
</dbReference>
<dbReference type="eggNOG" id="COG3250">
    <property type="taxonomic scope" value="Bacteria"/>
</dbReference>
<proteinExistence type="inferred from homology"/>
<comment type="subunit">
    <text evidence="5">Monomer.</text>
</comment>